<comment type="caution">
    <text evidence="7">The sequence shown here is derived from an EMBL/GenBank/DDBJ whole genome shotgun (WGS) entry which is preliminary data.</text>
</comment>
<evidence type="ECO:0000313" key="8">
    <source>
        <dbReference type="Proteomes" id="UP001597299"/>
    </source>
</evidence>
<dbReference type="PANTHER" id="PTHR42973:SF39">
    <property type="entry name" value="FAD-BINDING PCMH-TYPE DOMAIN-CONTAINING PROTEIN"/>
    <property type="match status" value="1"/>
</dbReference>
<dbReference type="InterPro" id="IPR016166">
    <property type="entry name" value="FAD-bd_PCMH"/>
</dbReference>
<dbReference type="InterPro" id="IPR006094">
    <property type="entry name" value="Oxid_FAD_bind_N"/>
</dbReference>
<dbReference type="Pfam" id="PF08031">
    <property type="entry name" value="BBE"/>
    <property type="match status" value="1"/>
</dbReference>
<gene>
    <name evidence="7" type="ORF">ACFSNC_10350</name>
</gene>
<organism evidence="7 8">
    <name type="scientific">Ancylobacter oerskovii</name>
    <dbReference type="NCBI Taxonomy" id="459519"/>
    <lineage>
        <taxon>Bacteria</taxon>
        <taxon>Pseudomonadati</taxon>
        <taxon>Pseudomonadota</taxon>
        <taxon>Alphaproteobacteria</taxon>
        <taxon>Hyphomicrobiales</taxon>
        <taxon>Xanthobacteraceae</taxon>
        <taxon>Ancylobacter</taxon>
    </lineage>
</organism>
<keyword evidence="5" id="KW-0560">Oxidoreductase</keyword>
<sequence>MSDRARVTRRGVLAGGAAAATALGIGPLLGQEASSPIPAAPAIVPDRWDRLARIAGDDLLRPSSPQFAAEALPNNLRFEQVRPEAIVPCRSPRMIAEVLAWCQEHEMPFALRGGGHSYAGFSTSRGVVLDMTPMDAIAYDAASGRVRVAAGALNAQVYEALRGAGRMITHGRCPTVGAAGFLLGGGIGFNMRRFGVGADRLVASEIVTADGRVRALSQTDEPDLFWAIRGGGGGNFGVSTSFTLETQPVDTRLTVARLVWRDKTLEAAKALFACTDAGPRVLGSRIALGGVTPALAAKGRQVPLTLLAQYAGPREEFLALLAPVLAVAAPDFTDMRELAYWEGQHFLLEPGEPGWYRERSAFLANAPSEAFLETAVEHLRQWPGTGAQASLFFFQTGGQVNETPPEATAFVHRDSRWLGVVGAVWNAEDVARPEVVRAAKAWQDALYGVVNRFGGAGAFQNFPDASLTDWRARYYGANLARLERIKAAVDPTNLFSFPQSI</sequence>
<name>A0ABW4YWT6_9HYPH</name>
<reference evidence="8" key="1">
    <citation type="journal article" date="2019" name="Int. J. Syst. Evol. Microbiol.">
        <title>The Global Catalogue of Microorganisms (GCM) 10K type strain sequencing project: providing services to taxonomists for standard genome sequencing and annotation.</title>
        <authorList>
            <consortium name="The Broad Institute Genomics Platform"/>
            <consortium name="The Broad Institute Genome Sequencing Center for Infectious Disease"/>
            <person name="Wu L."/>
            <person name="Ma J."/>
        </authorList>
    </citation>
    <scope>NUCLEOTIDE SEQUENCE [LARGE SCALE GENOMIC DNA]</scope>
    <source>
        <strain evidence="8">CCM 7435</strain>
    </source>
</reference>
<evidence type="ECO:0000256" key="3">
    <source>
        <dbReference type="ARBA" id="ARBA00022630"/>
    </source>
</evidence>
<dbReference type="RefSeq" id="WP_213350646.1">
    <property type="nucleotide sequence ID" value="NZ_JAHBGB010000002.1"/>
</dbReference>
<evidence type="ECO:0000259" key="6">
    <source>
        <dbReference type="PROSITE" id="PS51387"/>
    </source>
</evidence>
<evidence type="ECO:0000256" key="2">
    <source>
        <dbReference type="ARBA" id="ARBA00005466"/>
    </source>
</evidence>
<dbReference type="InterPro" id="IPR016169">
    <property type="entry name" value="FAD-bd_PCMH_sub2"/>
</dbReference>
<dbReference type="InterPro" id="IPR006311">
    <property type="entry name" value="TAT_signal"/>
</dbReference>
<dbReference type="InterPro" id="IPR016164">
    <property type="entry name" value="FAD-linked_Oxase-like_C"/>
</dbReference>
<dbReference type="SUPFAM" id="SSF56176">
    <property type="entry name" value="FAD-binding/transporter-associated domain-like"/>
    <property type="match status" value="1"/>
</dbReference>
<dbReference type="PANTHER" id="PTHR42973">
    <property type="entry name" value="BINDING OXIDOREDUCTASE, PUTATIVE (AFU_ORTHOLOGUE AFUA_1G17690)-RELATED"/>
    <property type="match status" value="1"/>
</dbReference>
<dbReference type="Proteomes" id="UP001597299">
    <property type="component" value="Unassembled WGS sequence"/>
</dbReference>
<dbReference type="InterPro" id="IPR050416">
    <property type="entry name" value="FAD-linked_Oxidoreductase"/>
</dbReference>
<evidence type="ECO:0000256" key="4">
    <source>
        <dbReference type="ARBA" id="ARBA00022827"/>
    </source>
</evidence>
<comment type="similarity">
    <text evidence="2">Belongs to the oxygen-dependent FAD-linked oxidoreductase family.</text>
</comment>
<dbReference type="InterPro" id="IPR012951">
    <property type="entry name" value="BBE"/>
</dbReference>
<evidence type="ECO:0000256" key="5">
    <source>
        <dbReference type="ARBA" id="ARBA00023002"/>
    </source>
</evidence>
<keyword evidence="3" id="KW-0285">Flavoprotein</keyword>
<keyword evidence="8" id="KW-1185">Reference proteome</keyword>
<dbReference type="SUPFAM" id="SSF55103">
    <property type="entry name" value="FAD-linked oxidases, C-terminal domain"/>
    <property type="match status" value="1"/>
</dbReference>
<protein>
    <submittedName>
        <fullName evidence="7">FAD-binding oxidoreductase</fullName>
    </submittedName>
</protein>
<dbReference type="PROSITE" id="PS51387">
    <property type="entry name" value="FAD_PCMH"/>
    <property type="match status" value="1"/>
</dbReference>
<evidence type="ECO:0000313" key="7">
    <source>
        <dbReference type="EMBL" id="MFD2140801.1"/>
    </source>
</evidence>
<dbReference type="EMBL" id="JBHUHD010000001">
    <property type="protein sequence ID" value="MFD2140801.1"/>
    <property type="molecule type" value="Genomic_DNA"/>
</dbReference>
<keyword evidence="4" id="KW-0274">FAD</keyword>
<comment type="cofactor">
    <cofactor evidence="1">
        <name>FAD</name>
        <dbReference type="ChEBI" id="CHEBI:57692"/>
    </cofactor>
</comment>
<accession>A0ABW4YWT6</accession>
<dbReference type="Gene3D" id="3.40.462.20">
    <property type="match status" value="1"/>
</dbReference>
<dbReference type="InterPro" id="IPR036318">
    <property type="entry name" value="FAD-bd_PCMH-like_sf"/>
</dbReference>
<dbReference type="Gene3D" id="3.30.465.10">
    <property type="match status" value="1"/>
</dbReference>
<dbReference type="PROSITE" id="PS51318">
    <property type="entry name" value="TAT"/>
    <property type="match status" value="1"/>
</dbReference>
<proteinExistence type="inferred from homology"/>
<dbReference type="Pfam" id="PF01565">
    <property type="entry name" value="FAD_binding_4"/>
    <property type="match status" value="1"/>
</dbReference>
<evidence type="ECO:0000256" key="1">
    <source>
        <dbReference type="ARBA" id="ARBA00001974"/>
    </source>
</evidence>
<feature type="domain" description="FAD-binding PCMH-type" evidence="6">
    <location>
        <begin position="78"/>
        <end position="249"/>
    </location>
</feature>